<keyword evidence="1" id="KW-0472">Membrane</keyword>
<dbReference type="KEGG" id="blr:BRLA_c012710"/>
<dbReference type="Gene3D" id="3.30.70.1740">
    <property type="entry name" value="Bypass-of-forespore C, C-terminal domain"/>
    <property type="match status" value="1"/>
</dbReference>
<dbReference type="RefSeq" id="WP_003338360.1">
    <property type="nucleotide sequence ID" value="NZ_CP007806.1"/>
</dbReference>
<evidence type="ECO:0000313" key="5">
    <source>
        <dbReference type="Proteomes" id="UP000005850"/>
    </source>
</evidence>
<keyword evidence="1" id="KW-0812">Transmembrane</keyword>
<feature type="domain" description="Bypass-of-forespore C N-terminal" evidence="3">
    <location>
        <begin position="65"/>
        <end position="113"/>
    </location>
</feature>
<accession>A0A075R2H2</accession>
<dbReference type="InterPro" id="IPR038118">
    <property type="entry name" value="BOFC_N_sf"/>
</dbReference>
<dbReference type="EMBL" id="CP007806">
    <property type="protein sequence ID" value="AIG25611.1"/>
    <property type="molecule type" value="Genomic_DNA"/>
</dbReference>
<keyword evidence="5" id="KW-1185">Reference proteome</keyword>
<dbReference type="InterPro" id="IPR038117">
    <property type="entry name" value="BofC_C_sf"/>
</dbReference>
<evidence type="ECO:0000259" key="3">
    <source>
        <dbReference type="Pfam" id="PF08977"/>
    </source>
</evidence>
<dbReference type="STRING" id="1042163.BRLA_c012710"/>
<dbReference type="Pfam" id="PF08977">
    <property type="entry name" value="BOFC_N"/>
    <property type="match status" value="1"/>
</dbReference>
<dbReference type="AlphaFoldDB" id="A0A075R2H2"/>
<proteinExistence type="predicted"/>
<reference evidence="4 5" key="1">
    <citation type="journal article" date="2011" name="J. Bacteriol.">
        <title>Genome sequence of Brevibacillus laterosporus LMG 15441, a pathogen of invertebrates.</title>
        <authorList>
            <person name="Djukic M."/>
            <person name="Poehlein A."/>
            <person name="Thurmer A."/>
            <person name="Daniel R."/>
        </authorList>
    </citation>
    <scope>NUCLEOTIDE SEQUENCE [LARGE SCALE GENOMIC DNA]</scope>
    <source>
        <strain evidence="4 5">LMG 15441</strain>
    </source>
</reference>
<name>A0A075R2H2_BRELA</name>
<gene>
    <name evidence="4" type="primary">bofC</name>
    <name evidence="4" type="ORF">BRLA_c012710</name>
</gene>
<dbReference type="Pfam" id="PF08955">
    <property type="entry name" value="BofC_C"/>
    <property type="match status" value="1"/>
</dbReference>
<evidence type="ECO:0000259" key="2">
    <source>
        <dbReference type="Pfam" id="PF08955"/>
    </source>
</evidence>
<dbReference type="eggNOG" id="ENOG5032U7R">
    <property type="taxonomic scope" value="Bacteria"/>
</dbReference>
<evidence type="ECO:0000313" key="4">
    <source>
        <dbReference type="EMBL" id="AIG25611.1"/>
    </source>
</evidence>
<dbReference type="InterPro" id="IPR015071">
    <property type="entry name" value="BOFC_N"/>
</dbReference>
<dbReference type="InterPro" id="IPR015050">
    <property type="entry name" value="BofC_C"/>
</dbReference>
<keyword evidence="1" id="KW-1133">Transmembrane helix</keyword>
<sequence>MLKSLRPAKLKWKWLMLFLVLTIGLVLGFWVSRLEMKLTNQVDKNRMLSQMEGNESVPVFSMPRQVVLTRTYVCGVTDEEKKEVREQTLEQILKPYAGWELVSVHPDYIVLHKEENDLAPICKEKGYFGLSPDGFLTFFEGLPDYQKVIQTFYRINTDSMKASLSKEELGHLYKGIRVHDLAEYNSILSTFSEFQRQIESQ</sequence>
<feature type="transmembrane region" description="Helical" evidence="1">
    <location>
        <begin position="12"/>
        <end position="31"/>
    </location>
</feature>
<organism evidence="4 5">
    <name type="scientific">Brevibacillus laterosporus LMG 15441</name>
    <dbReference type="NCBI Taxonomy" id="1042163"/>
    <lineage>
        <taxon>Bacteria</taxon>
        <taxon>Bacillati</taxon>
        <taxon>Bacillota</taxon>
        <taxon>Bacilli</taxon>
        <taxon>Bacillales</taxon>
        <taxon>Paenibacillaceae</taxon>
        <taxon>Brevibacillus</taxon>
    </lineage>
</organism>
<dbReference type="Proteomes" id="UP000005850">
    <property type="component" value="Chromosome"/>
</dbReference>
<evidence type="ECO:0000256" key="1">
    <source>
        <dbReference type="SAM" id="Phobius"/>
    </source>
</evidence>
<protein>
    <submittedName>
        <fullName evidence="4">Bypass-of-forespore protein C</fullName>
    </submittedName>
</protein>
<feature type="domain" description="Bypass of forespore C C-terminal" evidence="2">
    <location>
        <begin position="116"/>
        <end position="192"/>
    </location>
</feature>
<dbReference type="Gene3D" id="3.10.20.420">
    <property type="entry name" value="Bypass-of-forespore C, N-terminal domain"/>
    <property type="match status" value="1"/>
</dbReference>
<dbReference type="HOGENOM" id="CLU_115308_0_0_9"/>